<organism evidence="1 2">
    <name type="scientific">Pristionchus mayeri</name>
    <dbReference type="NCBI Taxonomy" id="1317129"/>
    <lineage>
        <taxon>Eukaryota</taxon>
        <taxon>Metazoa</taxon>
        <taxon>Ecdysozoa</taxon>
        <taxon>Nematoda</taxon>
        <taxon>Chromadorea</taxon>
        <taxon>Rhabditida</taxon>
        <taxon>Rhabditina</taxon>
        <taxon>Diplogasteromorpha</taxon>
        <taxon>Diplogasteroidea</taxon>
        <taxon>Neodiplogasteridae</taxon>
        <taxon>Pristionchus</taxon>
    </lineage>
</organism>
<accession>A0AAN5HXA5</accession>
<feature type="non-terminal residue" evidence="1">
    <location>
        <position position="1"/>
    </location>
</feature>
<comment type="caution">
    <text evidence="1">The sequence shown here is derived from an EMBL/GenBank/DDBJ whole genome shotgun (WGS) entry which is preliminary data.</text>
</comment>
<dbReference type="EMBL" id="BTRK01000003">
    <property type="protein sequence ID" value="GMR44535.1"/>
    <property type="molecule type" value="Genomic_DNA"/>
</dbReference>
<gene>
    <name evidence="1" type="ORF">PMAYCL1PPCAC_14730</name>
</gene>
<dbReference type="AlphaFoldDB" id="A0AAN5HXA5"/>
<name>A0AAN5HXA5_9BILA</name>
<dbReference type="Proteomes" id="UP001328107">
    <property type="component" value="Unassembled WGS sequence"/>
</dbReference>
<evidence type="ECO:0000313" key="2">
    <source>
        <dbReference type="Proteomes" id="UP001328107"/>
    </source>
</evidence>
<evidence type="ECO:0000313" key="1">
    <source>
        <dbReference type="EMBL" id="GMR44535.1"/>
    </source>
</evidence>
<protein>
    <submittedName>
        <fullName evidence="1">Uncharacterized protein</fullName>
    </submittedName>
</protein>
<keyword evidence="2" id="KW-1185">Reference proteome</keyword>
<sequence length="83" mass="9694">HLESVGELENVGYCEVRNPIRVTVNHVENIDEFLNRNILDHHFFLPLLSEISVEKSLEEGRMHSQQLLRHVQLLLPNLQNDIT</sequence>
<reference evidence="2" key="1">
    <citation type="submission" date="2022-10" db="EMBL/GenBank/DDBJ databases">
        <title>Genome assembly of Pristionchus species.</title>
        <authorList>
            <person name="Yoshida K."/>
            <person name="Sommer R.J."/>
        </authorList>
    </citation>
    <scope>NUCLEOTIDE SEQUENCE [LARGE SCALE GENOMIC DNA]</scope>
    <source>
        <strain evidence="2">RS5460</strain>
    </source>
</reference>
<proteinExistence type="predicted"/>
<feature type="non-terminal residue" evidence="1">
    <location>
        <position position="83"/>
    </location>
</feature>